<dbReference type="InterPro" id="IPR027417">
    <property type="entry name" value="P-loop_NTPase"/>
</dbReference>
<feature type="region of interest" description="Disordered" evidence="1">
    <location>
        <begin position="1"/>
        <end position="47"/>
    </location>
</feature>
<accession>A0AAN6PCV0</accession>
<evidence type="ECO:0000313" key="2">
    <source>
        <dbReference type="EMBL" id="KAK4038546.1"/>
    </source>
</evidence>
<dbReference type="Pfam" id="PF00071">
    <property type="entry name" value="Ras"/>
    <property type="match status" value="1"/>
</dbReference>
<dbReference type="SUPFAM" id="SSF52540">
    <property type="entry name" value="P-loop containing nucleoside triphosphate hydrolases"/>
    <property type="match status" value="1"/>
</dbReference>
<dbReference type="EMBL" id="MU854426">
    <property type="protein sequence ID" value="KAK4038546.1"/>
    <property type="molecule type" value="Genomic_DNA"/>
</dbReference>
<gene>
    <name evidence="2" type="ORF">C8A01DRAFT_37526</name>
</gene>
<keyword evidence="3" id="KW-1185">Reference proteome</keyword>
<protein>
    <submittedName>
        <fullName evidence="2">Uncharacterized protein</fullName>
    </submittedName>
</protein>
<dbReference type="GO" id="GO:0005525">
    <property type="term" value="F:GTP binding"/>
    <property type="evidence" value="ECO:0007669"/>
    <property type="project" value="InterPro"/>
</dbReference>
<comment type="caution">
    <text evidence="2">The sequence shown here is derived from an EMBL/GenBank/DDBJ whole genome shotgun (WGS) entry which is preliminary data.</text>
</comment>
<organism evidence="2 3">
    <name type="scientific">Parachaetomium inaequale</name>
    <dbReference type="NCBI Taxonomy" id="2588326"/>
    <lineage>
        <taxon>Eukaryota</taxon>
        <taxon>Fungi</taxon>
        <taxon>Dikarya</taxon>
        <taxon>Ascomycota</taxon>
        <taxon>Pezizomycotina</taxon>
        <taxon>Sordariomycetes</taxon>
        <taxon>Sordariomycetidae</taxon>
        <taxon>Sordariales</taxon>
        <taxon>Chaetomiaceae</taxon>
        <taxon>Parachaetomium</taxon>
    </lineage>
</organism>
<dbReference type="InterPro" id="IPR001806">
    <property type="entry name" value="Small_GTPase"/>
</dbReference>
<evidence type="ECO:0000256" key="1">
    <source>
        <dbReference type="SAM" id="MobiDB-lite"/>
    </source>
</evidence>
<evidence type="ECO:0000313" key="3">
    <source>
        <dbReference type="Proteomes" id="UP001303115"/>
    </source>
</evidence>
<dbReference type="Proteomes" id="UP001303115">
    <property type="component" value="Unassembled WGS sequence"/>
</dbReference>
<sequence length="257" mass="28493">MLPRVGSMFRRRRRGGSKPGPSPPLTTGETDNPSPPRAIHTSDPRPSSFKLRPVDSQSIFVSVVNAKGGTNYQRLYWLLGREKEQGYEFDGYDEYDTRYLCDGYDYEVNFHPPSASYGTAYLCFMQHVCLVFTYDASSRESWDETVAAYERMRSQCEDGVLPFVGTMIAAMGEGPVSYEEAEAFANQRGSLFVKFSPVTGQGLGNAVGSLVEQAHAVRDQQTADTDGLRSEEPGSTASRKLLKRAEAIQALFAEYTS</sequence>
<dbReference type="GO" id="GO:0003924">
    <property type="term" value="F:GTPase activity"/>
    <property type="evidence" value="ECO:0007669"/>
    <property type="project" value="InterPro"/>
</dbReference>
<dbReference type="AlphaFoldDB" id="A0AAN6PCV0"/>
<proteinExistence type="predicted"/>
<reference evidence="3" key="1">
    <citation type="journal article" date="2023" name="Mol. Phylogenet. Evol.">
        <title>Genome-scale phylogeny and comparative genomics of the fungal order Sordariales.</title>
        <authorList>
            <person name="Hensen N."/>
            <person name="Bonometti L."/>
            <person name="Westerberg I."/>
            <person name="Brannstrom I.O."/>
            <person name="Guillou S."/>
            <person name="Cros-Aarteil S."/>
            <person name="Calhoun S."/>
            <person name="Haridas S."/>
            <person name="Kuo A."/>
            <person name="Mondo S."/>
            <person name="Pangilinan J."/>
            <person name="Riley R."/>
            <person name="LaButti K."/>
            <person name="Andreopoulos B."/>
            <person name="Lipzen A."/>
            <person name="Chen C."/>
            <person name="Yan M."/>
            <person name="Daum C."/>
            <person name="Ng V."/>
            <person name="Clum A."/>
            <person name="Steindorff A."/>
            <person name="Ohm R.A."/>
            <person name="Martin F."/>
            <person name="Silar P."/>
            <person name="Natvig D.O."/>
            <person name="Lalanne C."/>
            <person name="Gautier V."/>
            <person name="Ament-Velasquez S.L."/>
            <person name="Kruys A."/>
            <person name="Hutchinson M.I."/>
            <person name="Powell A.J."/>
            <person name="Barry K."/>
            <person name="Miller A.N."/>
            <person name="Grigoriev I.V."/>
            <person name="Debuchy R."/>
            <person name="Gladieux P."/>
            <person name="Hiltunen Thoren M."/>
            <person name="Johannesson H."/>
        </authorList>
    </citation>
    <scope>NUCLEOTIDE SEQUENCE [LARGE SCALE GENOMIC DNA]</scope>
    <source>
        <strain evidence="3">CBS 284.82</strain>
    </source>
</reference>
<dbReference type="Gene3D" id="3.40.50.300">
    <property type="entry name" value="P-loop containing nucleotide triphosphate hydrolases"/>
    <property type="match status" value="1"/>
</dbReference>
<name>A0AAN6PCV0_9PEZI</name>